<gene>
    <name evidence="1" type="ORF">EAY46_31080</name>
</gene>
<dbReference type="EMBL" id="RDPI01001732">
    <property type="protein sequence ID" value="MBF4377419.1"/>
    <property type="molecule type" value="Genomic_DNA"/>
</dbReference>
<proteinExistence type="predicted"/>
<name>A0ABR9ZG31_VIBAN</name>
<reference evidence="1 2" key="1">
    <citation type="journal article" date="2021" name="PeerJ">
        <title>Analysis of 44 Vibrio anguillarum genomes reveals high genetic diversity.</title>
        <authorList>
            <person name="Hansen M.J."/>
            <person name="Dalsgaard I."/>
        </authorList>
    </citation>
    <scope>NUCLEOTIDE SEQUENCE [LARGE SCALE GENOMIC DNA]</scope>
    <source>
        <strain evidence="1 2">040915-1/1B</strain>
    </source>
</reference>
<protein>
    <submittedName>
        <fullName evidence="1">Glutathione synthase</fullName>
    </submittedName>
</protein>
<comment type="caution">
    <text evidence="1">The sequence shown here is derived from an EMBL/GenBank/DDBJ whole genome shotgun (WGS) entry which is preliminary data.</text>
</comment>
<feature type="non-terminal residue" evidence="1">
    <location>
        <position position="86"/>
    </location>
</feature>
<dbReference type="Proteomes" id="UP000726136">
    <property type="component" value="Unassembled WGS sequence"/>
</dbReference>
<evidence type="ECO:0000313" key="1">
    <source>
        <dbReference type="EMBL" id="MBF4377419.1"/>
    </source>
</evidence>
<feature type="non-terminal residue" evidence="1">
    <location>
        <position position="1"/>
    </location>
</feature>
<organism evidence="1 2">
    <name type="scientific">Vibrio anguillarum</name>
    <name type="common">Listonella anguillarum</name>
    <dbReference type="NCBI Taxonomy" id="55601"/>
    <lineage>
        <taxon>Bacteria</taxon>
        <taxon>Pseudomonadati</taxon>
        <taxon>Pseudomonadota</taxon>
        <taxon>Gammaproteobacteria</taxon>
        <taxon>Vibrionales</taxon>
        <taxon>Vibrionaceae</taxon>
        <taxon>Vibrio</taxon>
    </lineage>
</organism>
<sequence>VHTILESDALHSHQVNAATKTFNALIGDVRAVVTAAEMQAGKSGIALALCCLQRLSLSDTDICDRKQLKDTLYLVTMPDTALKEQA</sequence>
<accession>A0ABR9ZG31</accession>
<keyword evidence="2" id="KW-1185">Reference proteome</keyword>
<evidence type="ECO:0000313" key="2">
    <source>
        <dbReference type="Proteomes" id="UP000726136"/>
    </source>
</evidence>